<keyword evidence="2" id="KW-1185">Reference proteome</keyword>
<sequence length="103" mass="11903">MITDFSRFERWLKSKPIKNWTANLLDSSIDFDDIATKFTKGITTYGYDDTPNYSFSNGSYEYTLCFDINQKNLIIFGQSLRVPSLNFKSVCPIKFVDKPSKGF</sequence>
<organism evidence="1 2">
    <name type="scientific">Nostoc flagelliforme FACHB-838</name>
    <dbReference type="NCBI Taxonomy" id="2692904"/>
    <lineage>
        <taxon>Bacteria</taxon>
        <taxon>Bacillati</taxon>
        <taxon>Cyanobacteriota</taxon>
        <taxon>Cyanophyceae</taxon>
        <taxon>Nostocales</taxon>
        <taxon>Nostocaceae</taxon>
        <taxon>Nostoc</taxon>
    </lineage>
</organism>
<gene>
    <name evidence="1" type="ORF">H6G97_41730</name>
</gene>
<accession>A0ABR8E1F5</accession>
<name>A0ABR8E1F5_9NOSO</name>
<protein>
    <submittedName>
        <fullName evidence="1">Uncharacterized protein</fullName>
    </submittedName>
</protein>
<reference evidence="1 2" key="1">
    <citation type="journal article" date="2020" name="ISME J.">
        <title>Comparative genomics reveals insights into cyanobacterial evolution and habitat adaptation.</title>
        <authorList>
            <person name="Chen M.Y."/>
            <person name="Teng W.K."/>
            <person name="Zhao L."/>
            <person name="Hu C.X."/>
            <person name="Zhou Y.K."/>
            <person name="Han B.P."/>
            <person name="Song L.R."/>
            <person name="Shu W.S."/>
        </authorList>
    </citation>
    <scope>NUCLEOTIDE SEQUENCE [LARGE SCALE GENOMIC DNA]</scope>
    <source>
        <strain evidence="1 2">FACHB-838</strain>
    </source>
</reference>
<comment type="caution">
    <text evidence="1">The sequence shown here is derived from an EMBL/GenBank/DDBJ whole genome shotgun (WGS) entry which is preliminary data.</text>
</comment>
<evidence type="ECO:0000313" key="2">
    <source>
        <dbReference type="Proteomes" id="UP000623440"/>
    </source>
</evidence>
<dbReference type="Proteomes" id="UP000623440">
    <property type="component" value="Unassembled WGS sequence"/>
</dbReference>
<proteinExistence type="predicted"/>
<dbReference type="EMBL" id="JACJSI010000294">
    <property type="protein sequence ID" value="MBD2535562.1"/>
    <property type="molecule type" value="Genomic_DNA"/>
</dbReference>
<evidence type="ECO:0000313" key="1">
    <source>
        <dbReference type="EMBL" id="MBD2535562.1"/>
    </source>
</evidence>